<dbReference type="EMBL" id="JAVHJV010000008">
    <property type="protein sequence ID" value="KAK5940677.1"/>
    <property type="molecule type" value="Genomic_DNA"/>
</dbReference>
<evidence type="ECO:0000256" key="5">
    <source>
        <dbReference type="ARBA" id="ARBA00023136"/>
    </source>
</evidence>
<evidence type="ECO:0000313" key="10">
    <source>
        <dbReference type="Proteomes" id="UP001334248"/>
    </source>
</evidence>
<comment type="subcellular location">
    <subcellularLocation>
        <location evidence="1">Membrane</location>
        <topology evidence="1">Multi-pass membrane protein</topology>
    </subcellularLocation>
</comment>
<dbReference type="PROSITE" id="PS50850">
    <property type="entry name" value="MFS"/>
    <property type="match status" value="1"/>
</dbReference>
<evidence type="ECO:0000256" key="3">
    <source>
        <dbReference type="ARBA" id="ARBA00022692"/>
    </source>
</evidence>
<gene>
    <name evidence="9" type="ORF">PMZ80_007094</name>
</gene>
<evidence type="ECO:0000313" key="9">
    <source>
        <dbReference type="EMBL" id="KAK5940677.1"/>
    </source>
</evidence>
<feature type="transmembrane region" description="Helical" evidence="7">
    <location>
        <begin position="511"/>
        <end position="534"/>
    </location>
</feature>
<dbReference type="SUPFAM" id="SSF103473">
    <property type="entry name" value="MFS general substrate transporter"/>
    <property type="match status" value="1"/>
</dbReference>
<feature type="transmembrane region" description="Helical" evidence="7">
    <location>
        <begin position="370"/>
        <end position="392"/>
    </location>
</feature>
<sequence length="560" mass="60400">MEARFIKTRSGQPPRRLSKNTRKPASVTMSDWSKPSIRALLKRSPGSVFPTGDNSTRPWLLRYRSSTVFITISVVTAVFVDIFLYAVIVPVFPFSLVDRVGISEDDVQWWMSILFSMEAIGLLTAAPIFGYLSDAVANRKRPIIGGMLMLSGATVMLCLAKGLPLLIVGRLLAGASAAVVWVVGLALLAETVEQKQIGQYMGYVGMANSVAALLAPLLGGIVYEKAGYYAVFGMGFGIIVIDLIFGFLLVEKKEARKWSRQQEPETETTPQTEKTSKSTSQQPTALTRTSTGTTHDTATRPASEGSTPESTSAILNRNSKRSAAKRVPPFLILLRSRRMQAAFVANVMDAMVLTAFDVTLPLFVEDTFGWNALGSGLVFLALLSPSFIQPLYGMLIDRHGAKPAAVLGLLLCIPPFVCLKFITYSSLSQKILLCSLLFIIGLGAHLTLAATMTEFTNIASQKEERQPGSMGSGGAYAQSYSLFNMSWALGSLAGSYFAGGIRERGGWGTMGWAYAVLCAVVSIPTLLYCGGWIGDGGKRRQQRKLALDADSSTSASEASV</sequence>
<dbReference type="Gene3D" id="1.20.1250.20">
    <property type="entry name" value="MFS general substrate transporter like domains"/>
    <property type="match status" value="2"/>
</dbReference>
<keyword evidence="4 7" id="KW-1133">Transmembrane helix</keyword>
<feature type="transmembrane region" description="Helical" evidence="7">
    <location>
        <begin position="109"/>
        <end position="132"/>
    </location>
</feature>
<dbReference type="InterPro" id="IPR011701">
    <property type="entry name" value="MFS"/>
</dbReference>
<feature type="transmembrane region" description="Helical" evidence="7">
    <location>
        <begin position="341"/>
        <end position="364"/>
    </location>
</feature>
<evidence type="ECO:0000256" key="1">
    <source>
        <dbReference type="ARBA" id="ARBA00004141"/>
    </source>
</evidence>
<keyword evidence="2" id="KW-0813">Transport</keyword>
<feature type="compositionally biased region" description="Polar residues" evidence="6">
    <location>
        <begin position="285"/>
        <end position="296"/>
    </location>
</feature>
<accession>A0ABR0RJ85</accession>
<proteinExistence type="predicted"/>
<organism evidence="9 10">
    <name type="scientific">Knufia obscura</name>
    <dbReference type="NCBI Taxonomy" id="1635080"/>
    <lineage>
        <taxon>Eukaryota</taxon>
        <taxon>Fungi</taxon>
        <taxon>Dikarya</taxon>
        <taxon>Ascomycota</taxon>
        <taxon>Pezizomycotina</taxon>
        <taxon>Eurotiomycetes</taxon>
        <taxon>Chaetothyriomycetidae</taxon>
        <taxon>Chaetothyriales</taxon>
        <taxon>Trichomeriaceae</taxon>
        <taxon>Knufia</taxon>
    </lineage>
</organism>
<evidence type="ECO:0000256" key="4">
    <source>
        <dbReference type="ARBA" id="ARBA00022989"/>
    </source>
</evidence>
<dbReference type="PANTHER" id="PTHR23506">
    <property type="entry name" value="GH10249P"/>
    <property type="match status" value="1"/>
</dbReference>
<feature type="transmembrane region" description="Helical" evidence="7">
    <location>
        <begin position="404"/>
        <end position="424"/>
    </location>
</feature>
<feature type="domain" description="Major facilitator superfamily (MFS) profile" evidence="8">
    <location>
        <begin position="70"/>
        <end position="533"/>
    </location>
</feature>
<feature type="transmembrane region" description="Helical" evidence="7">
    <location>
        <begin position="200"/>
        <end position="223"/>
    </location>
</feature>
<dbReference type="GeneID" id="90000543"/>
<feature type="transmembrane region" description="Helical" evidence="7">
    <location>
        <begin position="67"/>
        <end position="89"/>
    </location>
</feature>
<evidence type="ECO:0000256" key="7">
    <source>
        <dbReference type="SAM" id="Phobius"/>
    </source>
</evidence>
<feature type="transmembrane region" description="Helical" evidence="7">
    <location>
        <begin position="480"/>
        <end position="499"/>
    </location>
</feature>
<protein>
    <recommendedName>
        <fullName evidence="8">Major facilitator superfamily (MFS) profile domain-containing protein</fullName>
    </recommendedName>
</protein>
<keyword evidence="5 7" id="KW-0472">Membrane</keyword>
<dbReference type="RefSeq" id="XP_064728767.1">
    <property type="nucleotide sequence ID" value="XM_064875502.1"/>
</dbReference>
<feature type="compositionally biased region" description="Low complexity" evidence="6">
    <location>
        <begin position="267"/>
        <end position="284"/>
    </location>
</feature>
<feature type="region of interest" description="Disordered" evidence="6">
    <location>
        <begin position="1"/>
        <end position="29"/>
    </location>
</feature>
<feature type="transmembrane region" description="Helical" evidence="7">
    <location>
        <begin position="144"/>
        <end position="163"/>
    </location>
</feature>
<name>A0ABR0RJ85_9EURO</name>
<feature type="transmembrane region" description="Helical" evidence="7">
    <location>
        <begin position="229"/>
        <end position="250"/>
    </location>
</feature>
<dbReference type="Pfam" id="PF07690">
    <property type="entry name" value="MFS_1"/>
    <property type="match status" value="1"/>
</dbReference>
<keyword evidence="10" id="KW-1185">Reference proteome</keyword>
<feature type="transmembrane region" description="Helical" evidence="7">
    <location>
        <begin position="169"/>
        <end position="188"/>
    </location>
</feature>
<dbReference type="Proteomes" id="UP001334248">
    <property type="component" value="Unassembled WGS sequence"/>
</dbReference>
<keyword evidence="3 7" id="KW-0812">Transmembrane</keyword>
<dbReference type="InterPro" id="IPR050930">
    <property type="entry name" value="MFS_Vesicular_Transporter"/>
</dbReference>
<feature type="region of interest" description="Disordered" evidence="6">
    <location>
        <begin position="258"/>
        <end position="320"/>
    </location>
</feature>
<dbReference type="InterPro" id="IPR036259">
    <property type="entry name" value="MFS_trans_sf"/>
</dbReference>
<dbReference type="PANTHER" id="PTHR23506:SF23">
    <property type="entry name" value="GH10249P"/>
    <property type="match status" value="1"/>
</dbReference>
<feature type="compositionally biased region" description="Polar residues" evidence="6">
    <location>
        <begin position="304"/>
        <end position="317"/>
    </location>
</feature>
<feature type="transmembrane region" description="Helical" evidence="7">
    <location>
        <begin position="436"/>
        <end position="459"/>
    </location>
</feature>
<dbReference type="CDD" id="cd17325">
    <property type="entry name" value="MFS_MdtG_SLC18_like"/>
    <property type="match status" value="1"/>
</dbReference>
<evidence type="ECO:0000256" key="6">
    <source>
        <dbReference type="SAM" id="MobiDB-lite"/>
    </source>
</evidence>
<dbReference type="InterPro" id="IPR020846">
    <property type="entry name" value="MFS_dom"/>
</dbReference>
<evidence type="ECO:0000259" key="8">
    <source>
        <dbReference type="PROSITE" id="PS50850"/>
    </source>
</evidence>
<reference evidence="9 10" key="1">
    <citation type="journal article" date="2023" name="Res Sq">
        <title>Genomic and morphological characterization of Knufia obscura isolated from the Mars 2020 spacecraft assembly facility.</title>
        <authorList>
            <person name="Chander A.M."/>
            <person name="Teixeira M.M."/>
            <person name="Singh N.K."/>
            <person name="Williams M.P."/>
            <person name="Parker C.W."/>
            <person name="Leo P."/>
            <person name="Stajich J.E."/>
            <person name="Torok T."/>
            <person name="Tighe S."/>
            <person name="Mason C.E."/>
            <person name="Venkateswaran K."/>
        </authorList>
    </citation>
    <scope>NUCLEOTIDE SEQUENCE [LARGE SCALE GENOMIC DNA]</scope>
    <source>
        <strain evidence="9 10">CCFEE 5817</strain>
    </source>
</reference>
<comment type="caution">
    <text evidence="9">The sequence shown here is derived from an EMBL/GenBank/DDBJ whole genome shotgun (WGS) entry which is preliminary data.</text>
</comment>
<evidence type="ECO:0000256" key="2">
    <source>
        <dbReference type="ARBA" id="ARBA00022448"/>
    </source>
</evidence>